<evidence type="ECO:0000256" key="1">
    <source>
        <dbReference type="SAM" id="MobiDB-lite"/>
    </source>
</evidence>
<name>A0AAV2GSP4_9ROSI</name>
<evidence type="ECO:0000313" key="3">
    <source>
        <dbReference type="Proteomes" id="UP001497516"/>
    </source>
</evidence>
<keyword evidence="3" id="KW-1185">Reference proteome</keyword>
<protein>
    <submittedName>
        <fullName evidence="2">Uncharacterized protein</fullName>
    </submittedName>
</protein>
<feature type="region of interest" description="Disordered" evidence="1">
    <location>
        <begin position="1"/>
        <end position="24"/>
    </location>
</feature>
<dbReference type="Proteomes" id="UP001497516">
    <property type="component" value="Chromosome 9"/>
</dbReference>
<accession>A0AAV2GSP4</accession>
<sequence>MHSHSSSKPGTTVQTPSNRFSRRIKPHFYAPQQGHRTCRNWEENTEKQEAEPNGHKRDILLYKEKHG</sequence>
<feature type="region of interest" description="Disordered" evidence="1">
    <location>
        <begin position="44"/>
        <end position="67"/>
    </location>
</feature>
<organism evidence="2 3">
    <name type="scientific">Linum trigynum</name>
    <dbReference type="NCBI Taxonomy" id="586398"/>
    <lineage>
        <taxon>Eukaryota</taxon>
        <taxon>Viridiplantae</taxon>
        <taxon>Streptophyta</taxon>
        <taxon>Embryophyta</taxon>
        <taxon>Tracheophyta</taxon>
        <taxon>Spermatophyta</taxon>
        <taxon>Magnoliopsida</taxon>
        <taxon>eudicotyledons</taxon>
        <taxon>Gunneridae</taxon>
        <taxon>Pentapetalae</taxon>
        <taxon>rosids</taxon>
        <taxon>fabids</taxon>
        <taxon>Malpighiales</taxon>
        <taxon>Linaceae</taxon>
        <taxon>Linum</taxon>
    </lineage>
</organism>
<evidence type="ECO:0000313" key="2">
    <source>
        <dbReference type="EMBL" id="CAL1413492.1"/>
    </source>
</evidence>
<dbReference type="EMBL" id="OZ034822">
    <property type="protein sequence ID" value="CAL1413492.1"/>
    <property type="molecule type" value="Genomic_DNA"/>
</dbReference>
<dbReference type="AlphaFoldDB" id="A0AAV2GSP4"/>
<feature type="compositionally biased region" description="Polar residues" evidence="1">
    <location>
        <begin position="1"/>
        <end position="19"/>
    </location>
</feature>
<gene>
    <name evidence="2" type="ORF">LTRI10_LOCUS52719</name>
</gene>
<proteinExistence type="predicted"/>
<reference evidence="2 3" key="1">
    <citation type="submission" date="2024-04" db="EMBL/GenBank/DDBJ databases">
        <authorList>
            <person name="Fracassetti M."/>
        </authorList>
    </citation>
    <scope>NUCLEOTIDE SEQUENCE [LARGE SCALE GENOMIC DNA]</scope>
</reference>